<dbReference type="Proteomes" id="UP000035065">
    <property type="component" value="Unassembled WGS sequence"/>
</dbReference>
<keyword evidence="2" id="KW-1185">Reference proteome</keyword>
<evidence type="ECO:0000313" key="1">
    <source>
        <dbReference type="EMBL" id="EGD53279.1"/>
    </source>
</evidence>
<dbReference type="AlphaFoldDB" id="F1YPU9"/>
<dbReference type="EMBL" id="AEUD01000029">
    <property type="protein sequence ID" value="EGD53279.1"/>
    <property type="molecule type" value="Genomic_DNA"/>
</dbReference>
<name>F1YPU9_9ACTN</name>
<sequence length="93" mass="9543">MTNTDAASKVTKAIDDSTKQIQDVQTALLDATKQTALASLDVYEKSISTVLDFQQKVIGSTGLAAADGVVAAQVKLFSDLNAAGVSAARSVLA</sequence>
<evidence type="ECO:0000313" key="2">
    <source>
        <dbReference type="Proteomes" id="UP000035065"/>
    </source>
</evidence>
<accession>F1YPU9</accession>
<comment type="caution">
    <text evidence="1">The sequence shown here is derived from an EMBL/GenBank/DDBJ whole genome shotgun (WGS) entry which is preliminary data.</text>
</comment>
<reference evidence="1 2" key="1">
    <citation type="journal article" date="2011" name="J. Bacteriol.">
        <title>Draft Genome Sequence of Gordonia neofelifaecis NRRL B-59395, a Cholesterol-Degrading Actinomycete.</title>
        <authorList>
            <person name="Ge F."/>
            <person name="Li W."/>
            <person name="Chen G."/>
            <person name="Liu Y."/>
            <person name="Zhang G."/>
            <person name="Yong B."/>
            <person name="Wang Q."/>
            <person name="Wang N."/>
            <person name="Huang Z."/>
            <person name="Li W."/>
            <person name="Wang J."/>
            <person name="Wu C."/>
            <person name="Xie Q."/>
            <person name="Liu G."/>
        </authorList>
    </citation>
    <scope>NUCLEOTIDE SEQUENCE [LARGE SCALE GENOMIC DNA]</scope>
    <source>
        <strain evidence="1 2">NRRL B-59395</strain>
    </source>
</reference>
<proteinExistence type="predicted"/>
<protein>
    <submittedName>
        <fullName evidence="1">Uncharacterized protein</fullName>
    </submittedName>
</protein>
<gene>
    <name evidence="1" type="ORF">SCNU_19817</name>
</gene>
<dbReference type="OrthoDB" id="4377286at2"/>
<organism evidence="1 2">
    <name type="scientific">Gordonia neofelifaecis NRRL B-59395</name>
    <dbReference type="NCBI Taxonomy" id="644548"/>
    <lineage>
        <taxon>Bacteria</taxon>
        <taxon>Bacillati</taxon>
        <taxon>Actinomycetota</taxon>
        <taxon>Actinomycetes</taxon>
        <taxon>Mycobacteriales</taxon>
        <taxon>Gordoniaceae</taxon>
        <taxon>Gordonia</taxon>
    </lineage>
</organism>
<dbReference type="RefSeq" id="WP_009681141.1">
    <property type="nucleotide sequence ID" value="NZ_AEUD01000029.1"/>
</dbReference>